<evidence type="ECO:0000256" key="5">
    <source>
        <dbReference type="ARBA" id="ARBA00022840"/>
    </source>
</evidence>
<dbReference type="InterPro" id="IPR000961">
    <property type="entry name" value="AGC-kinase_C"/>
</dbReference>
<gene>
    <name evidence="10" type="ORF">SteCoe_29768</name>
</gene>
<dbReference type="InterPro" id="IPR011009">
    <property type="entry name" value="Kinase-like_dom_sf"/>
</dbReference>
<dbReference type="SUPFAM" id="SSF56112">
    <property type="entry name" value="Protein kinase-like (PK-like)"/>
    <property type="match status" value="1"/>
</dbReference>
<evidence type="ECO:0000259" key="9">
    <source>
        <dbReference type="PROSITE" id="PS51285"/>
    </source>
</evidence>
<dbReference type="AlphaFoldDB" id="A0A1R2B548"/>
<dbReference type="PROSITE" id="PS51285">
    <property type="entry name" value="AGC_KINASE_CTER"/>
    <property type="match status" value="1"/>
</dbReference>
<dbReference type="FunFam" id="3.30.200.20:FF:000854">
    <property type="entry name" value="Uncharacterized protein"/>
    <property type="match status" value="1"/>
</dbReference>
<evidence type="ECO:0000259" key="8">
    <source>
        <dbReference type="PROSITE" id="PS50011"/>
    </source>
</evidence>
<dbReference type="InterPro" id="IPR000719">
    <property type="entry name" value="Prot_kinase_dom"/>
</dbReference>
<accession>A0A1R2B548</accession>
<dbReference type="Gene3D" id="3.30.200.20">
    <property type="entry name" value="Phosphorylase Kinase, domain 1"/>
    <property type="match status" value="1"/>
</dbReference>
<comment type="caution">
    <text evidence="10">The sequence shown here is derived from an EMBL/GenBank/DDBJ whole genome shotgun (WGS) entry which is preliminary data.</text>
</comment>
<dbReference type="PROSITE" id="PS50011">
    <property type="entry name" value="PROTEIN_KINASE_DOM"/>
    <property type="match status" value="1"/>
</dbReference>
<dbReference type="GO" id="GO:0004674">
    <property type="term" value="F:protein serine/threonine kinase activity"/>
    <property type="evidence" value="ECO:0007669"/>
    <property type="project" value="UniProtKB-KW"/>
</dbReference>
<proteinExistence type="inferred from homology"/>
<dbReference type="Proteomes" id="UP000187209">
    <property type="component" value="Unassembled WGS sequence"/>
</dbReference>
<dbReference type="PANTHER" id="PTHR24355">
    <property type="entry name" value="G PROTEIN-COUPLED RECEPTOR KINASE/RIBOSOMAL PROTEIN S6 KINASE"/>
    <property type="match status" value="1"/>
</dbReference>
<comment type="similarity">
    <text evidence="7">Belongs to the protein kinase superfamily.</text>
</comment>
<feature type="domain" description="Protein kinase" evidence="8">
    <location>
        <begin position="22"/>
        <end position="280"/>
    </location>
</feature>
<keyword evidence="11" id="KW-1185">Reference proteome</keyword>
<dbReference type="PANTHER" id="PTHR24355:SF18">
    <property type="entry name" value="G PROTEIN-COUPLED RECEPTOR KINASE"/>
    <property type="match status" value="1"/>
</dbReference>
<dbReference type="GO" id="GO:0005524">
    <property type="term" value="F:ATP binding"/>
    <property type="evidence" value="ECO:0007669"/>
    <property type="project" value="UniProtKB-UniRule"/>
</dbReference>
<keyword evidence="3 6" id="KW-0547">Nucleotide-binding</keyword>
<keyword evidence="4" id="KW-0418">Kinase</keyword>
<reference evidence="10 11" key="1">
    <citation type="submission" date="2016-11" db="EMBL/GenBank/DDBJ databases">
        <title>The macronuclear genome of Stentor coeruleus: a giant cell with tiny introns.</title>
        <authorList>
            <person name="Slabodnick M."/>
            <person name="Ruby J.G."/>
            <person name="Reiff S.B."/>
            <person name="Swart E.C."/>
            <person name="Gosai S."/>
            <person name="Prabakaran S."/>
            <person name="Witkowska E."/>
            <person name="Larue G.E."/>
            <person name="Fisher S."/>
            <person name="Freeman R.M."/>
            <person name="Gunawardena J."/>
            <person name="Chu W."/>
            <person name="Stover N.A."/>
            <person name="Gregory B.D."/>
            <person name="Nowacki M."/>
            <person name="Derisi J."/>
            <person name="Roy S.W."/>
            <person name="Marshall W.F."/>
            <person name="Sood P."/>
        </authorList>
    </citation>
    <scope>NUCLEOTIDE SEQUENCE [LARGE SCALE GENOMIC DNA]</scope>
    <source>
        <strain evidence="10">WM001</strain>
    </source>
</reference>
<dbReference type="InterPro" id="IPR008271">
    <property type="entry name" value="Ser/Thr_kinase_AS"/>
</dbReference>
<dbReference type="PROSITE" id="PS00107">
    <property type="entry name" value="PROTEIN_KINASE_ATP"/>
    <property type="match status" value="1"/>
</dbReference>
<evidence type="ECO:0000256" key="3">
    <source>
        <dbReference type="ARBA" id="ARBA00022741"/>
    </source>
</evidence>
<organism evidence="10 11">
    <name type="scientific">Stentor coeruleus</name>
    <dbReference type="NCBI Taxonomy" id="5963"/>
    <lineage>
        <taxon>Eukaryota</taxon>
        <taxon>Sar</taxon>
        <taxon>Alveolata</taxon>
        <taxon>Ciliophora</taxon>
        <taxon>Postciliodesmatophora</taxon>
        <taxon>Heterotrichea</taxon>
        <taxon>Heterotrichida</taxon>
        <taxon>Stentoridae</taxon>
        <taxon>Stentor</taxon>
    </lineage>
</organism>
<dbReference type="FunFam" id="1.10.510.10:FF:000454">
    <property type="entry name" value="Uncharacterized protein"/>
    <property type="match status" value="1"/>
</dbReference>
<name>A0A1R2B548_9CILI</name>
<evidence type="ECO:0000256" key="2">
    <source>
        <dbReference type="ARBA" id="ARBA00022679"/>
    </source>
</evidence>
<dbReference type="Pfam" id="PF00069">
    <property type="entry name" value="Pkinase"/>
    <property type="match status" value="1"/>
</dbReference>
<evidence type="ECO:0000256" key="7">
    <source>
        <dbReference type="RuleBase" id="RU000304"/>
    </source>
</evidence>
<keyword evidence="1 7" id="KW-0723">Serine/threonine-protein kinase</keyword>
<feature type="domain" description="AGC-kinase C-terminal" evidence="9">
    <location>
        <begin position="281"/>
        <end position="347"/>
    </location>
</feature>
<keyword evidence="2" id="KW-0808">Transferase</keyword>
<dbReference type="SMART" id="SM00220">
    <property type="entry name" value="S_TKc"/>
    <property type="match status" value="1"/>
</dbReference>
<dbReference type="Gene3D" id="1.10.510.10">
    <property type="entry name" value="Transferase(Phosphotransferase) domain 1"/>
    <property type="match status" value="1"/>
</dbReference>
<evidence type="ECO:0000256" key="6">
    <source>
        <dbReference type="PROSITE-ProRule" id="PRU10141"/>
    </source>
</evidence>
<feature type="binding site" evidence="6">
    <location>
        <position position="51"/>
    </location>
    <ligand>
        <name>ATP</name>
        <dbReference type="ChEBI" id="CHEBI:30616"/>
    </ligand>
</feature>
<evidence type="ECO:0000256" key="1">
    <source>
        <dbReference type="ARBA" id="ARBA00022527"/>
    </source>
</evidence>
<keyword evidence="5 6" id="KW-0067">ATP-binding</keyword>
<dbReference type="CDD" id="cd05578">
    <property type="entry name" value="STKc_Yank1"/>
    <property type="match status" value="1"/>
</dbReference>
<evidence type="ECO:0000313" key="11">
    <source>
        <dbReference type="Proteomes" id="UP000187209"/>
    </source>
</evidence>
<dbReference type="EMBL" id="MPUH01000946">
    <property type="protein sequence ID" value="OMJ71911.1"/>
    <property type="molecule type" value="Genomic_DNA"/>
</dbReference>
<dbReference type="PROSITE" id="PS00108">
    <property type="entry name" value="PROTEIN_KINASE_ST"/>
    <property type="match status" value="1"/>
</dbReference>
<dbReference type="OrthoDB" id="354826at2759"/>
<protein>
    <recommendedName>
        <fullName evidence="12">Protein kinase domain-containing protein</fullName>
    </recommendedName>
</protein>
<evidence type="ECO:0000256" key="4">
    <source>
        <dbReference type="ARBA" id="ARBA00022777"/>
    </source>
</evidence>
<sequence>MGNCNFRSETTETNLTLTSNLFKVNYAIGKGGFGKVWRVEHKKTKVSYALKEMEKVRIINKRSVQSVMNERRLLAMIRHPFIVNMQYAYQDREKLYLVMDLMPGGDLRYHIGKQRRFSEAQTKFLISCILCSLEYLHENAIIHRDIKPENLVLDYKGYVHLTDFGIARLWQPENKHETSGTPGYMAPEVICRQNHTVVADYFALGVIVFEFMTGKRPYQGKTRKDIRDSILAKQVQIRSQDIPAGWSAEACDFANRLLQRKPQHRLGYNGIREVKDHPWLKNTNLEALLQKKLVAPFVPTTKDNFDQKQVSSEWQDEGEPVDLQLVSVQNMFAGYYYDASMQPEQNNSSVPTEKIHN</sequence>
<dbReference type="InterPro" id="IPR017441">
    <property type="entry name" value="Protein_kinase_ATP_BS"/>
</dbReference>
<evidence type="ECO:0008006" key="12">
    <source>
        <dbReference type="Google" id="ProtNLM"/>
    </source>
</evidence>
<evidence type="ECO:0000313" key="10">
    <source>
        <dbReference type="EMBL" id="OMJ71911.1"/>
    </source>
</evidence>